<organism evidence="3 4">
    <name type="scientific">Didymosphaeria variabile</name>
    <dbReference type="NCBI Taxonomy" id="1932322"/>
    <lineage>
        <taxon>Eukaryota</taxon>
        <taxon>Fungi</taxon>
        <taxon>Dikarya</taxon>
        <taxon>Ascomycota</taxon>
        <taxon>Pezizomycotina</taxon>
        <taxon>Dothideomycetes</taxon>
        <taxon>Pleosporomycetidae</taxon>
        <taxon>Pleosporales</taxon>
        <taxon>Massarineae</taxon>
        <taxon>Didymosphaeriaceae</taxon>
        <taxon>Didymosphaeria</taxon>
    </lineage>
</organism>
<evidence type="ECO:0000259" key="2">
    <source>
        <dbReference type="Pfam" id="PF09994"/>
    </source>
</evidence>
<dbReference type="RefSeq" id="XP_056066592.1">
    <property type="nucleotide sequence ID" value="XM_056219465.1"/>
</dbReference>
<dbReference type="AlphaFoldDB" id="A0A9W9C7E8"/>
<proteinExistence type="predicted"/>
<sequence length="579" mass="65541">MNLPRKRLFICCDGTGRDSIREKNEHITNVARFARCIQPVDGNGVLQLVYYHNGVGLHNGEFQYREAATGQGIHGVIQDAYYYLCLNFSIEDGRQDEIHLVGFSRGAFAVRALACFIHEVGILSRTRLALSPMIYSLWRKRDLARLKAYLPSWEAKGHVRRNVDITSCGVWDTVSAMIPASDLAFVSDAVPSNLRYAWQALALHETRNSFFPVLWSIDASAPGQTNIKQCWLAGDHSDIGGGHPDAGISTISFLWMVAQYKEYTHAGVDEVMLLDCMTPLFLHWQEKAFLNWEEMTLFNKEEYLMQNHVFTKGNVHGPEHFATALWRLPGQSSIVARESVFIPMSLAGQVPTAASTISEKVHDEKESMPASIAVQPDESNQQNGRPSIHFTVRILMSARKQECHLLLKYSTITRSGRITWADVTRVRGFFEEEPTAWETWMFRQWIKREEELFGKDLMTSAENERLTRFLYPYRREGDRPRKAFYSPAPRASSTDRSRKIKDANDMVAEAAEKGPDLSQSRSSAATSVGSGVKYYLDLDLEGSLPERFGRAGSAALARRELQLDALYLSRRPTLQRQSS</sequence>
<dbReference type="GeneID" id="80914254"/>
<protein>
    <recommendedName>
        <fullName evidence="2">T6SS Phospholipase effector Tle1-like catalytic domain-containing protein</fullName>
    </recommendedName>
</protein>
<reference evidence="3" key="1">
    <citation type="submission" date="2022-10" db="EMBL/GenBank/DDBJ databases">
        <title>Tapping the CABI collections for fungal endophytes: first genome assemblies for Collariella, Neodidymelliopsis, Ascochyta clinopodiicola, Didymella pomorum, Didymosphaeria variabile, Neocosmospora piperis and Neocucurbitaria cava.</title>
        <authorList>
            <person name="Hill R."/>
        </authorList>
    </citation>
    <scope>NUCLEOTIDE SEQUENCE</scope>
    <source>
        <strain evidence="3">IMI 356815</strain>
    </source>
</reference>
<dbReference type="PANTHER" id="PTHR33840">
    <property type="match status" value="1"/>
</dbReference>
<feature type="domain" description="T6SS Phospholipase effector Tle1-like catalytic" evidence="2">
    <location>
        <begin position="6"/>
        <end position="259"/>
    </location>
</feature>
<evidence type="ECO:0000313" key="4">
    <source>
        <dbReference type="Proteomes" id="UP001140513"/>
    </source>
</evidence>
<dbReference type="Pfam" id="PF09994">
    <property type="entry name" value="T6SS_Tle1-like_cat"/>
    <property type="match status" value="1"/>
</dbReference>
<accession>A0A9W9C7E8</accession>
<evidence type="ECO:0000256" key="1">
    <source>
        <dbReference type="SAM" id="MobiDB-lite"/>
    </source>
</evidence>
<keyword evidence="4" id="KW-1185">Reference proteome</keyword>
<name>A0A9W9C7E8_9PLEO</name>
<evidence type="ECO:0000313" key="3">
    <source>
        <dbReference type="EMBL" id="KAJ4346792.1"/>
    </source>
</evidence>
<dbReference type="OrthoDB" id="3162439at2759"/>
<dbReference type="EMBL" id="JAPEUX010000008">
    <property type="protein sequence ID" value="KAJ4346792.1"/>
    <property type="molecule type" value="Genomic_DNA"/>
</dbReference>
<dbReference type="Proteomes" id="UP001140513">
    <property type="component" value="Unassembled WGS sequence"/>
</dbReference>
<dbReference type="InterPro" id="IPR018712">
    <property type="entry name" value="Tle1-like_cat"/>
</dbReference>
<feature type="region of interest" description="Disordered" evidence="1">
    <location>
        <begin position="480"/>
        <end position="501"/>
    </location>
</feature>
<comment type="caution">
    <text evidence="3">The sequence shown here is derived from an EMBL/GenBank/DDBJ whole genome shotgun (WGS) entry which is preliminary data.</text>
</comment>
<gene>
    <name evidence="3" type="ORF">N0V89_010724</name>
</gene>
<dbReference type="PANTHER" id="PTHR33840:SF1">
    <property type="entry name" value="TLE1 PHOSPHOLIPASE DOMAIN-CONTAINING PROTEIN"/>
    <property type="match status" value="1"/>
</dbReference>